<protein>
    <submittedName>
        <fullName evidence="2">Uncharacterized protein</fullName>
    </submittedName>
</protein>
<sequence length="95" mass="10344">MSFSPFKFITNDLVKAIGGVNVILDVFACYIIVRHSTTAMAQYKWILLLMTQAPAIADAIIAFLVFPIRINGAVGIHFQGPLPDLLPLPGNVYAV</sequence>
<dbReference type="InterPro" id="IPR019422">
    <property type="entry name" value="7TM_GPCR_serpentine_rcpt_Srh"/>
</dbReference>
<keyword evidence="3" id="KW-1185">Reference proteome</keyword>
<keyword evidence="1" id="KW-0812">Transmembrane</keyword>
<comment type="caution">
    <text evidence="2">The sequence shown here is derived from an EMBL/GenBank/DDBJ whole genome shotgun (WGS) entry which is preliminary data.</text>
</comment>
<reference evidence="2 3" key="1">
    <citation type="submission" date="2014-10" db="EMBL/GenBank/DDBJ databases">
        <title>Draft genome of the hookworm Ancylostoma caninum.</title>
        <authorList>
            <person name="Mitreva M."/>
        </authorList>
    </citation>
    <scope>NUCLEOTIDE SEQUENCE [LARGE SCALE GENOMIC DNA]</scope>
    <source>
        <strain evidence="2 3">Baltimore</strain>
    </source>
</reference>
<accession>A0A368F7J1</accession>
<dbReference type="EMBL" id="JOJR01003151">
    <property type="protein sequence ID" value="RCN28022.1"/>
    <property type="molecule type" value="Genomic_DNA"/>
</dbReference>
<gene>
    <name evidence="2" type="ORF">ANCCAN_26240</name>
</gene>
<keyword evidence="1" id="KW-1133">Transmembrane helix</keyword>
<feature type="transmembrane region" description="Helical" evidence="1">
    <location>
        <begin position="13"/>
        <end position="33"/>
    </location>
</feature>
<dbReference type="Pfam" id="PF10318">
    <property type="entry name" value="7TM_GPCR_Srh"/>
    <property type="match status" value="1"/>
</dbReference>
<dbReference type="Proteomes" id="UP000252519">
    <property type="component" value="Unassembled WGS sequence"/>
</dbReference>
<dbReference type="AlphaFoldDB" id="A0A368F7J1"/>
<keyword evidence="1" id="KW-0472">Membrane</keyword>
<organism evidence="2 3">
    <name type="scientific">Ancylostoma caninum</name>
    <name type="common">Dog hookworm</name>
    <dbReference type="NCBI Taxonomy" id="29170"/>
    <lineage>
        <taxon>Eukaryota</taxon>
        <taxon>Metazoa</taxon>
        <taxon>Ecdysozoa</taxon>
        <taxon>Nematoda</taxon>
        <taxon>Chromadorea</taxon>
        <taxon>Rhabditida</taxon>
        <taxon>Rhabditina</taxon>
        <taxon>Rhabditomorpha</taxon>
        <taxon>Strongyloidea</taxon>
        <taxon>Ancylostomatidae</taxon>
        <taxon>Ancylostomatinae</taxon>
        <taxon>Ancylostoma</taxon>
    </lineage>
</organism>
<name>A0A368F7J1_ANCCA</name>
<feature type="transmembrane region" description="Helical" evidence="1">
    <location>
        <begin position="45"/>
        <end position="66"/>
    </location>
</feature>
<proteinExistence type="predicted"/>
<evidence type="ECO:0000256" key="1">
    <source>
        <dbReference type="SAM" id="Phobius"/>
    </source>
</evidence>
<evidence type="ECO:0000313" key="3">
    <source>
        <dbReference type="Proteomes" id="UP000252519"/>
    </source>
</evidence>
<evidence type="ECO:0000313" key="2">
    <source>
        <dbReference type="EMBL" id="RCN28022.1"/>
    </source>
</evidence>